<keyword evidence="4 7" id="KW-0418">Kinase</keyword>
<evidence type="ECO:0000259" key="6">
    <source>
        <dbReference type="PROSITE" id="PS50885"/>
    </source>
</evidence>
<evidence type="ECO:0000256" key="4">
    <source>
        <dbReference type="ARBA" id="ARBA00022777"/>
    </source>
</evidence>
<dbReference type="SUPFAM" id="SSF55874">
    <property type="entry name" value="ATPase domain of HSP90 chaperone/DNA topoisomerase II/histidine kinase"/>
    <property type="match status" value="1"/>
</dbReference>
<dbReference type="PROSITE" id="PS50885">
    <property type="entry name" value="HAMP"/>
    <property type="match status" value="1"/>
</dbReference>
<gene>
    <name evidence="7" type="ORF">SAMN05421730_100189</name>
</gene>
<dbReference type="OrthoDB" id="9809348at2"/>
<dbReference type="Gene3D" id="6.10.340.10">
    <property type="match status" value="1"/>
</dbReference>
<protein>
    <submittedName>
        <fullName evidence="7">Two-component system, sensor histidine kinase YesM</fullName>
    </submittedName>
</protein>
<dbReference type="STRING" id="1619234.SAMN05421730_100189"/>
<organism evidence="7 8">
    <name type="scientific">Anaerobium acetethylicum</name>
    <dbReference type="NCBI Taxonomy" id="1619234"/>
    <lineage>
        <taxon>Bacteria</taxon>
        <taxon>Bacillati</taxon>
        <taxon>Bacillota</taxon>
        <taxon>Clostridia</taxon>
        <taxon>Lachnospirales</taxon>
        <taxon>Lachnospiraceae</taxon>
        <taxon>Anaerobium</taxon>
    </lineage>
</organism>
<dbReference type="PANTHER" id="PTHR34220:SF7">
    <property type="entry name" value="SENSOR HISTIDINE KINASE YPDA"/>
    <property type="match status" value="1"/>
</dbReference>
<dbReference type="Pfam" id="PF06580">
    <property type="entry name" value="His_kinase"/>
    <property type="match status" value="1"/>
</dbReference>
<dbReference type="PANTHER" id="PTHR34220">
    <property type="entry name" value="SENSOR HISTIDINE KINASE YPDA"/>
    <property type="match status" value="1"/>
</dbReference>
<dbReference type="Proteomes" id="UP000199315">
    <property type="component" value="Unassembled WGS sequence"/>
</dbReference>
<dbReference type="GO" id="GO:0000155">
    <property type="term" value="F:phosphorelay sensor kinase activity"/>
    <property type="evidence" value="ECO:0007669"/>
    <property type="project" value="InterPro"/>
</dbReference>
<feature type="domain" description="HAMP" evidence="6">
    <location>
        <begin position="329"/>
        <end position="384"/>
    </location>
</feature>
<dbReference type="GO" id="GO:0016020">
    <property type="term" value="C:membrane"/>
    <property type="evidence" value="ECO:0007669"/>
    <property type="project" value="UniProtKB-SubCell"/>
</dbReference>
<keyword evidence="5" id="KW-0812">Transmembrane</keyword>
<dbReference type="SUPFAM" id="SSF158472">
    <property type="entry name" value="HAMP domain-like"/>
    <property type="match status" value="1"/>
</dbReference>
<evidence type="ECO:0000256" key="1">
    <source>
        <dbReference type="ARBA" id="ARBA00004370"/>
    </source>
</evidence>
<evidence type="ECO:0000313" key="7">
    <source>
        <dbReference type="EMBL" id="SCP94845.1"/>
    </source>
</evidence>
<dbReference type="CDD" id="cd06225">
    <property type="entry name" value="HAMP"/>
    <property type="match status" value="1"/>
</dbReference>
<keyword evidence="5" id="KW-0472">Membrane</keyword>
<evidence type="ECO:0000256" key="3">
    <source>
        <dbReference type="ARBA" id="ARBA00022679"/>
    </source>
</evidence>
<dbReference type="Gene3D" id="3.30.565.10">
    <property type="entry name" value="Histidine kinase-like ATPase, C-terminal domain"/>
    <property type="match status" value="1"/>
</dbReference>
<reference evidence="7 8" key="1">
    <citation type="submission" date="2016-09" db="EMBL/GenBank/DDBJ databases">
        <authorList>
            <person name="Capua I."/>
            <person name="De Benedictis P."/>
            <person name="Joannis T."/>
            <person name="Lombin L.H."/>
            <person name="Cattoli G."/>
        </authorList>
    </citation>
    <scope>NUCLEOTIDE SEQUENCE [LARGE SCALE GENOMIC DNA]</scope>
    <source>
        <strain evidence="7 8">GluBS11</strain>
    </source>
</reference>
<evidence type="ECO:0000313" key="8">
    <source>
        <dbReference type="Proteomes" id="UP000199315"/>
    </source>
</evidence>
<evidence type="ECO:0000256" key="2">
    <source>
        <dbReference type="ARBA" id="ARBA00022553"/>
    </source>
</evidence>
<proteinExistence type="predicted"/>
<dbReference type="Pfam" id="PF02518">
    <property type="entry name" value="HATPase_c"/>
    <property type="match status" value="1"/>
</dbReference>
<dbReference type="Gene3D" id="3.30.450.20">
    <property type="entry name" value="PAS domain"/>
    <property type="match status" value="1"/>
</dbReference>
<accession>A0A1D3TND5</accession>
<dbReference type="EMBL" id="FMKA01000001">
    <property type="protein sequence ID" value="SCP94845.1"/>
    <property type="molecule type" value="Genomic_DNA"/>
</dbReference>
<sequence length="608" mass="70968">MKKIIRPFIRNMSMQKKMMISFAIPIAVIYILLNTVCYHYITVKYEEKIKYSMEQSSDQAVSFLNNYVQNMQYLAVLVENSGVVQEILGSEQYTRDRTYGEQYREFLRLSQSFSSYELSNPIYRLGLYVPDELMYSSNHYYFYEESMLKEREDFEKMDTALNQGSFYYAITQEKKLLNSEDAVPALTLFKRIFSKDSLPRPLQICSISIELEKFIDLMKNANITQDGLIYLLDQNNEILVSSDSGKLLNLQENDGFPARGSDKSWEKIRIGGERYFMIRKQVDTADWQMISLIPYEEYQHQQTFIQVFQYVTIALIVILASAVSYLLSRFYVKRLSNLRLKMTSIQKGDMNAQLPMDTGEQGDEIDEIYRNFNFMVDEVRRLLQEHFRLGRDMKVSEIKALQAQINPHFLYNTLDLINWMAVDYGASDIEQMVHNLSRFYRLSLNRGKSILTIREELEHVQAYVNIENVHFDHAIAYEQNVPEEILDKACLNIILQPFVENAIIHGIAENPEMKTLQIKVTAEIQDSDVIFHVRDDGKGMSRELIHQLETEYMNPGTKGYGIRNINFRIKLCFGEKYGVTYDSPPGEGTVAHIRIPLIECEEAERMIQ</sequence>
<dbReference type="InterPro" id="IPR003594">
    <property type="entry name" value="HATPase_dom"/>
</dbReference>
<keyword evidence="5" id="KW-1133">Transmembrane helix</keyword>
<comment type="subcellular location">
    <subcellularLocation>
        <location evidence="1">Membrane</location>
    </subcellularLocation>
</comment>
<dbReference type="SMART" id="SM00387">
    <property type="entry name" value="HATPase_c"/>
    <property type="match status" value="1"/>
</dbReference>
<dbReference type="InterPro" id="IPR036890">
    <property type="entry name" value="HATPase_C_sf"/>
</dbReference>
<keyword evidence="8" id="KW-1185">Reference proteome</keyword>
<dbReference type="AlphaFoldDB" id="A0A1D3TND5"/>
<dbReference type="InterPro" id="IPR050640">
    <property type="entry name" value="Bact_2-comp_sensor_kinase"/>
</dbReference>
<keyword evidence="3" id="KW-0808">Transferase</keyword>
<feature type="transmembrane region" description="Helical" evidence="5">
    <location>
        <begin position="307"/>
        <end position="332"/>
    </location>
</feature>
<keyword evidence="2" id="KW-0597">Phosphoprotein</keyword>
<dbReference type="InterPro" id="IPR003660">
    <property type="entry name" value="HAMP_dom"/>
</dbReference>
<dbReference type="RefSeq" id="WP_091228566.1">
    <property type="nucleotide sequence ID" value="NZ_FMKA01000001.1"/>
</dbReference>
<evidence type="ECO:0000256" key="5">
    <source>
        <dbReference type="SAM" id="Phobius"/>
    </source>
</evidence>
<dbReference type="InterPro" id="IPR010559">
    <property type="entry name" value="Sig_transdc_His_kin_internal"/>
</dbReference>
<feature type="transmembrane region" description="Helical" evidence="5">
    <location>
        <begin position="20"/>
        <end position="41"/>
    </location>
</feature>
<name>A0A1D3TND5_9FIRM</name>
<dbReference type="SMART" id="SM00304">
    <property type="entry name" value="HAMP"/>
    <property type="match status" value="1"/>
</dbReference>